<keyword evidence="2" id="KW-0143">Chaperone</keyword>
<dbReference type="Gene3D" id="1.10.287.370">
    <property type="match status" value="1"/>
</dbReference>
<dbReference type="GO" id="GO:1990114">
    <property type="term" value="P:RNA polymerase II core complex assembly"/>
    <property type="evidence" value="ECO:0007669"/>
    <property type="project" value="TreeGrafter"/>
</dbReference>
<dbReference type="SUPFAM" id="SSF46579">
    <property type="entry name" value="Prefoldin"/>
    <property type="match status" value="1"/>
</dbReference>
<dbReference type="OrthoDB" id="10267474at2759"/>
<dbReference type="InterPro" id="IPR011599">
    <property type="entry name" value="PFD_alpha_archaea"/>
</dbReference>
<evidence type="ECO:0000313" key="4">
    <source>
        <dbReference type="EMBL" id="OQS04023.1"/>
    </source>
</evidence>
<name>A0A1W0A163_9STRA</name>
<dbReference type="GO" id="GO:1990113">
    <property type="term" value="P:RNA polymerase I assembly"/>
    <property type="evidence" value="ECO:0007669"/>
    <property type="project" value="TreeGrafter"/>
</dbReference>
<evidence type="ECO:0000256" key="3">
    <source>
        <dbReference type="SAM" id="Coils"/>
    </source>
</evidence>
<dbReference type="Pfam" id="PF02996">
    <property type="entry name" value="Prefoldin"/>
    <property type="match status" value="1"/>
</dbReference>
<dbReference type="FunFam" id="1.10.287.370:FF:000004">
    <property type="entry name" value="Probable prefoldin subunit 5"/>
    <property type="match status" value="1"/>
</dbReference>
<dbReference type="GO" id="GO:0005737">
    <property type="term" value="C:cytoplasm"/>
    <property type="evidence" value="ECO:0007669"/>
    <property type="project" value="TreeGrafter"/>
</dbReference>
<comment type="similarity">
    <text evidence="1">Belongs to the prefoldin subunit alpha family.</text>
</comment>
<dbReference type="GO" id="GO:1990115">
    <property type="term" value="P:RNA polymerase III assembly"/>
    <property type="evidence" value="ECO:0007669"/>
    <property type="project" value="TreeGrafter"/>
</dbReference>
<dbReference type="Proteomes" id="UP000243217">
    <property type="component" value="Unassembled WGS sequence"/>
</dbReference>
<keyword evidence="3" id="KW-0175">Coiled coil</keyword>
<evidence type="ECO:0000313" key="5">
    <source>
        <dbReference type="Proteomes" id="UP000243217"/>
    </source>
</evidence>
<dbReference type="InterPro" id="IPR004127">
    <property type="entry name" value="Prefoldin_subunit_alpha"/>
</dbReference>
<feature type="coiled-coil region" evidence="3">
    <location>
        <begin position="8"/>
        <end position="39"/>
    </location>
</feature>
<dbReference type="STRING" id="74557.A0A1W0A163"/>
<dbReference type="GO" id="GO:0006457">
    <property type="term" value="P:protein folding"/>
    <property type="evidence" value="ECO:0007669"/>
    <property type="project" value="InterPro"/>
</dbReference>
<sequence>MSNEVSLMDLSLEQLNNLKTQFEQELQQLTASFSGLREAQTRFSDSKDALGALEPANLGKKVLVPLTSSMFVPGKLSNVKSVLVDVGTGYFVEKNVPDAKAFMDRKVEFLQKNTESLKEVMEGKRTNLEAVIQVMQLKIRLSEQQGAKHSYIVGSQPGGLSSVIGMIMMEDNENLTFESVRPRIELQQDGSVQRRSIMYQEALFLMTSGPNPHQWPLKSLQTYWLGYYKNEEDPTPTIIPTNEETKGLREILDMKTTKVTADLIVIPQSQIGPVCNACCQGCQLCPPAHPKH</sequence>
<dbReference type="PANTHER" id="PTHR12674">
    <property type="entry name" value="PREFOLDIN SUBUNIT 5"/>
    <property type="match status" value="1"/>
</dbReference>
<gene>
    <name evidence="4" type="ORF">THRCLA_03702</name>
</gene>
<evidence type="ECO:0000256" key="1">
    <source>
        <dbReference type="ARBA" id="ARBA00010048"/>
    </source>
</evidence>
<accession>A0A1W0A163</accession>
<reference evidence="4 5" key="1">
    <citation type="journal article" date="2014" name="Genome Biol. Evol.">
        <title>The secreted proteins of Achlya hypogyna and Thraustotheca clavata identify the ancestral oomycete secretome and reveal gene acquisitions by horizontal gene transfer.</title>
        <authorList>
            <person name="Misner I."/>
            <person name="Blouin N."/>
            <person name="Leonard G."/>
            <person name="Richards T.A."/>
            <person name="Lane C.E."/>
        </authorList>
    </citation>
    <scope>NUCLEOTIDE SEQUENCE [LARGE SCALE GENOMIC DNA]</scope>
    <source>
        <strain evidence="4 5">ATCC 34112</strain>
    </source>
</reference>
<comment type="caution">
    <text evidence="4">The sequence shown here is derived from an EMBL/GenBank/DDBJ whole genome shotgun (WGS) entry which is preliminary data.</text>
</comment>
<protein>
    <submittedName>
        <fullName evidence="4">Prefoldin subunit</fullName>
    </submittedName>
</protein>
<dbReference type="NCBIfam" id="TIGR00293">
    <property type="entry name" value="prefoldin subunit alpha"/>
    <property type="match status" value="1"/>
</dbReference>
<dbReference type="GO" id="GO:0016272">
    <property type="term" value="C:prefoldin complex"/>
    <property type="evidence" value="ECO:0007669"/>
    <property type="project" value="InterPro"/>
</dbReference>
<keyword evidence="5" id="KW-1185">Reference proteome</keyword>
<organism evidence="4 5">
    <name type="scientific">Thraustotheca clavata</name>
    <dbReference type="NCBI Taxonomy" id="74557"/>
    <lineage>
        <taxon>Eukaryota</taxon>
        <taxon>Sar</taxon>
        <taxon>Stramenopiles</taxon>
        <taxon>Oomycota</taxon>
        <taxon>Saprolegniomycetes</taxon>
        <taxon>Saprolegniales</taxon>
        <taxon>Achlyaceae</taxon>
        <taxon>Thraustotheca</taxon>
    </lineage>
</organism>
<dbReference type="GO" id="GO:0051082">
    <property type="term" value="F:unfolded protein binding"/>
    <property type="evidence" value="ECO:0007669"/>
    <property type="project" value="InterPro"/>
</dbReference>
<dbReference type="AlphaFoldDB" id="A0A1W0A163"/>
<proteinExistence type="inferred from homology"/>
<dbReference type="CDD" id="cd23157">
    <property type="entry name" value="Prefoldin_5"/>
    <property type="match status" value="1"/>
</dbReference>
<evidence type="ECO:0000256" key="2">
    <source>
        <dbReference type="ARBA" id="ARBA00023186"/>
    </source>
</evidence>
<dbReference type="EMBL" id="JNBS01000694">
    <property type="protein sequence ID" value="OQS04023.1"/>
    <property type="molecule type" value="Genomic_DNA"/>
</dbReference>
<dbReference type="InterPro" id="IPR009053">
    <property type="entry name" value="Prefoldin"/>
</dbReference>
<dbReference type="PANTHER" id="PTHR12674:SF2">
    <property type="entry name" value="PREFOLDIN SUBUNIT 5"/>
    <property type="match status" value="1"/>
</dbReference>